<dbReference type="InterPro" id="IPR055634">
    <property type="entry name" value="DUF7210"/>
</dbReference>
<feature type="region of interest" description="Disordered" evidence="1">
    <location>
        <begin position="33"/>
        <end position="54"/>
    </location>
</feature>
<keyword evidence="4" id="KW-1185">Reference proteome</keyword>
<evidence type="ECO:0000256" key="1">
    <source>
        <dbReference type="SAM" id="MobiDB-lite"/>
    </source>
</evidence>
<proteinExistence type="predicted"/>
<organism evidence="3 4">
    <name type="scientific">Priestia flexa</name>
    <dbReference type="NCBI Taxonomy" id="86664"/>
    <lineage>
        <taxon>Bacteria</taxon>
        <taxon>Bacillati</taxon>
        <taxon>Bacillota</taxon>
        <taxon>Bacilli</taxon>
        <taxon>Bacillales</taxon>
        <taxon>Bacillaceae</taxon>
        <taxon>Priestia</taxon>
    </lineage>
</organism>
<gene>
    <name evidence="3" type="ORF">RIB56_03155</name>
</gene>
<feature type="domain" description="DUF7210" evidence="2">
    <location>
        <begin position="3"/>
        <end position="36"/>
    </location>
</feature>
<accession>A0ABU4J297</accession>
<evidence type="ECO:0000313" key="3">
    <source>
        <dbReference type="EMBL" id="MDW8515118.1"/>
    </source>
</evidence>
<name>A0ABU4J297_9BACI</name>
<sequence>MPKYQANAYLAHAGQIVKVGEILELTAEQAERLGDKVTKVETPKRKKEKEVDAS</sequence>
<evidence type="ECO:0000313" key="4">
    <source>
        <dbReference type="Proteomes" id="UP001284771"/>
    </source>
</evidence>
<comment type="caution">
    <text evidence="3">The sequence shown here is derived from an EMBL/GenBank/DDBJ whole genome shotgun (WGS) entry which is preliminary data.</text>
</comment>
<dbReference type="Pfam" id="PF23843">
    <property type="entry name" value="DUF7210"/>
    <property type="match status" value="1"/>
</dbReference>
<dbReference type="Proteomes" id="UP001284771">
    <property type="component" value="Unassembled WGS sequence"/>
</dbReference>
<dbReference type="RefSeq" id="WP_157803580.1">
    <property type="nucleotide sequence ID" value="NZ_JARRVR010000120.1"/>
</dbReference>
<dbReference type="EMBL" id="JAWUZT010000005">
    <property type="protein sequence ID" value="MDW8515118.1"/>
    <property type="molecule type" value="Genomic_DNA"/>
</dbReference>
<evidence type="ECO:0000259" key="2">
    <source>
        <dbReference type="Pfam" id="PF23843"/>
    </source>
</evidence>
<protein>
    <recommendedName>
        <fullName evidence="2">DUF7210 domain-containing protein</fullName>
    </recommendedName>
</protein>
<reference evidence="4" key="1">
    <citation type="submission" date="2023-07" db="EMBL/GenBank/DDBJ databases">
        <title>Draft genomic sequences of Priestia flexa CCM isolated from the soil of an abandoned mine contaminated by free cyanide in the high Andean zone of Tacna, Peru.</title>
        <authorList>
            <person name="Caceda Quiroz C.J."/>
            <person name="Maraza Chooque G.J."/>
            <person name="Fora Quispe G.L."/>
            <person name="Carpio Mamani M."/>
        </authorList>
    </citation>
    <scope>NUCLEOTIDE SEQUENCE [LARGE SCALE GENOMIC DNA]</scope>
    <source>
        <strain evidence="4">CCM</strain>
    </source>
</reference>